<feature type="region of interest" description="Disordered" evidence="1">
    <location>
        <begin position="62"/>
        <end position="82"/>
    </location>
</feature>
<protein>
    <submittedName>
        <fullName evidence="2">Uncharacterized protein</fullName>
    </submittedName>
</protein>
<evidence type="ECO:0000313" key="2">
    <source>
        <dbReference type="EMBL" id="KAF7431722.1"/>
    </source>
</evidence>
<proteinExistence type="predicted"/>
<accession>A0A834P7X8</accession>
<keyword evidence="3" id="KW-1185">Reference proteome</keyword>
<evidence type="ECO:0000256" key="1">
    <source>
        <dbReference type="SAM" id="MobiDB-lite"/>
    </source>
</evidence>
<dbReference type="Proteomes" id="UP000600918">
    <property type="component" value="Unassembled WGS sequence"/>
</dbReference>
<name>A0A834P7X8_VESPE</name>
<feature type="region of interest" description="Disordered" evidence="1">
    <location>
        <begin position="1"/>
        <end position="37"/>
    </location>
</feature>
<reference evidence="2" key="1">
    <citation type="journal article" date="2020" name="G3 (Bethesda)">
        <title>High-Quality Assemblies for Three Invasive Social Wasps from the &lt;i&gt;Vespula&lt;/i&gt; Genus.</title>
        <authorList>
            <person name="Harrop T.W.R."/>
            <person name="Guhlin J."/>
            <person name="McLaughlin G.M."/>
            <person name="Permina E."/>
            <person name="Stockwell P."/>
            <person name="Gilligan J."/>
            <person name="Le Lec M.F."/>
            <person name="Gruber M.A.M."/>
            <person name="Quinn O."/>
            <person name="Lovegrove M."/>
            <person name="Duncan E.J."/>
            <person name="Remnant E.J."/>
            <person name="Van Eeckhoven J."/>
            <person name="Graham B."/>
            <person name="Knapp R.A."/>
            <person name="Langford K.W."/>
            <person name="Kronenberg Z."/>
            <person name="Press M.O."/>
            <person name="Eacker S.M."/>
            <person name="Wilson-Rankin E.E."/>
            <person name="Purcell J."/>
            <person name="Lester P.J."/>
            <person name="Dearden P.K."/>
        </authorList>
    </citation>
    <scope>NUCLEOTIDE SEQUENCE</scope>
    <source>
        <strain evidence="2">Volc-1</strain>
    </source>
</reference>
<dbReference type="EMBL" id="JACSDY010000003">
    <property type="protein sequence ID" value="KAF7431722.1"/>
    <property type="molecule type" value="Genomic_DNA"/>
</dbReference>
<comment type="caution">
    <text evidence="2">The sequence shown here is derived from an EMBL/GenBank/DDBJ whole genome shotgun (WGS) entry which is preliminary data.</text>
</comment>
<feature type="compositionally biased region" description="Basic and acidic residues" evidence="1">
    <location>
        <begin position="8"/>
        <end position="23"/>
    </location>
</feature>
<sequence>MTMTTSLRRKEFTDHENRVSEGGKKHRLPISRGHGNGIGLKGGNGHYLHRSWLAILPLDSHFASHSSSSPPNRPPPPSSVVETGGWVLVRISRGKNAWEFVRSWDIPKT</sequence>
<dbReference type="AlphaFoldDB" id="A0A834P7X8"/>
<gene>
    <name evidence="2" type="ORF">H0235_004646</name>
</gene>
<organism evidence="2 3">
    <name type="scientific">Vespula pensylvanica</name>
    <name type="common">Western yellow jacket</name>
    <name type="synonym">Wasp</name>
    <dbReference type="NCBI Taxonomy" id="30213"/>
    <lineage>
        <taxon>Eukaryota</taxon>
        <taxon>Metazoa</taxon>
        <taxon>Ecdysozoa</taxon>
        <taxon>Arthropoda</taxon>
        <taxon>Hexapoda</taxon>
        <taxon>Insecta</taxon>
        <taxon>Pterygota</taxon>
        <taxon>Neoptera</taxon>
        <taxon>Endopterygota</taxon>
        <taxon>Hymenoptera</taxon>
        <taxon>Apocrita</taxon>
        <taxon>Aculeata</taxon>
        <taxon>Vespoidea</taxon>
        <taxon>Vespidae</taxon>
        <taxon>Vespinae</taxon>
        <taxon>Vespula</taxon>
    </lineage>
</organism>
<evidence type="ECO:0000313" key="3">
    <source>
        <dbReference type="Proteomes" id="UP000600918"/>
    </source>
</evidence>